<feature type="transmembrane region" description="Helical" evidence="5">
    <location>
        <begin position="218"/>
        <end position="234"/>
    </location>
</feature>
<dbReference type="InterPro" id="IPR045214">
    <property type="entry name" value="Surf1/Surf4"/>
</dbReference>
<name>A0A3B1AQY4_9ZZZZ</name>
<reference evidence="6" key="1">
    <citation type="submission" date="2018-06" db="EMBL/GenBank/DDBJ databases">
        <authorList>
            <person name="Zhirakovskaya E."/>
        </authorList>
    </citation>
    <scope>NUCLEOTIDE SEQUENCE</scope>
</reference>
<proteinExistence type="predicted"/>
<dbReference type="CDD" id="cd06662">
    <property type="entry name" value="SURF1"/>
    <property type="match status" value="1"/>
</dbReference>
<dbReference type="EMBL" id="UOFT01000052">
    <property type="protein sequence ID" value="VAW96394.1"/>
    <property type="molecule type" value="Genomic_DNA"/>
</dbReference>
<dbReference type="GO" id="GO:0016020">
    <property type="term" value="C:membrane"/>
    <property type="evidence" value="ECO:0007669"/>
    <property type="project" value="UniProtKB-SubCell"/>
</dbReference>
<protein>
    <submittedName>
        <fullName evidence="6">Cytochrome oxidase biogenesis protein Surf1, facilitates heme A insertion</fullName>
    </submittedName>
</protein>
<dbReference type="AlphaFoldDB" id="A0A3B1AQY4"/>
<keyword evidence="3 5" id="KW-1133">Transmembrane helix</keyword>
<dbReference type="PANTHER" id="PTHR23427:SF2">
    <property type="entry name" value="SURFEIT LOCUS PROTEIN 1"/>
    <property type="match status" value="1"/>
</dbReference>
<evidence type="ECO:0000256" key="2">
    <source>
        <dbReference type="ARBA" id="ARBA00022692"/>
    </source>
</evidence>
<evidence type="ECO:0000256" key="1">
    <source>
        <dbReference type="ARBA" id="ARBA00004370"/>
    </source>
</evidence>
<comment type="subcellular location">
    <subcellularLocation>
        <location evidence="1">Membrane</location>
    </subcellularLocation>
</comment>
<dbReference type="PANTHER" id="PTHR23427">
    <property type="entry name" value="SURFEIT LOCUS PROTEIN"/>
    <property type="match status" value="1"/>
</dbReference>
<dbReference type="PROSITE" id="PS50895">
    <property type="entry name" value="SURF1"/>
    <property type="match status" value="1"/>
</dbReference>
<sequence>MMAVQFKPKLAPSIATLIVLPILMSLGFWQLERAELKQQQLDNYMARSEQKAMLLTAANNLDAIKIADAKYRKFEVAGRYDIRHNFLIDNRVHQSQVGFYVVTPFIIENSANVILVNRGWLKGKRYRADLPDFITTNEKITLKGTGYVPSKNFFAVDNVKIDNQSFPAVIQNIDFTAIKEALKIDLYPFVLRLDPADKTGFVRDWQVVTSSPEKSQSYAAQWFTMAFVVLLIYASSSLRIKREKAA</sequence>
<evidence type="ECO:0000256" key="5">
    <source>
        <dbReference type="SAM" id="Phobius"/>
    </source>
</evidence>
<dbReference type="Pfam" id="PF02104">
    <property type="entry name" value="SURF1"/>
    <property type="match status" value="1"/>
</dbReference>
<accession>A0A3B1AQY4</accession>
<evidence type="ECO:0000313" key="6">
    <source>
        <dbReference type="EMBL" id="VAW96394.1"/>
    </source>
</evidence>
<keyword evidence="4 5" id="KW-0472">Membrane</keyword>
<gene>
    <name evidence="6" type="ORF">MNBD_GAMMA23-1762</name>
</gene>
<organism evidence="6">
    <name type="scientific">hydrothermal vent metagenome</name>
    <dbReference type="NCBI Taxonomy" id="652676"/>
    <lineage>
        <taxon>unclassified sequences</taxon>
        <taxon>metagenomes</taxon>
        <taxon>ecological metagenomes</taxon>
    </lineage>
</organism>
<dbReference type="InterPro" id="IPR002994">
    <property type="entry name" value="Surf1/Shy1"/>
</dbReference>
<keyword evidence="2 5" id="KW-0812">Transmembrane</keyword>
<evidence type="ECO:0000256" key="4">
    <source>
        <dbReference type="ARBA" id="ARBA00023136"/>
    </source>
</evidence>
<evidence type="ECO:0000256" key="3">
    <source>
        <dbReference type="ARBA" id="ARBA00022989"/>
    </source>
</evidence>